<comment type="caution">
    <text evidence="2">The sequence shown here is derived from an EMBL/GenBank/DDBJ whole genome shotgun (WGS) entry which is preliminary data.</text>
</comment>
<feature type="compositionally biased region" description="Pro residues" evidence="1">
    <location>
        <begin position="110"/>
        <end position="119"/>
    </location>
</feature>
<accession>A0A1Y1U6C4</accession>
<dbReference type="AlphaFoldDB" id="A0A1Y1U6C4"/>
<name>A0A1Y1U6C4_9TREE</name>
<organism evidence="2 3">
    <name type="scientific">Kockovaella imperatae</name>
    <dbReference type="NCBI Taxonomy" id="4999"/>
    <lineage>
        <taxon>Eukaryota</taxon>
        <taxon>Fungi</taxon>
        <taxon>Dikarya</taxon>
        <taxon>Basidiomycota</taxon>
        <taxon>Agaricomycotina</taxon>
        <taxon>Tremellomycetes</taxon>
        <taxon>Tremellales</taxon>
        <taxon>Cuniculitremaceae</taxon>
        <taxon>Kockovaella</taxon>
    </lineage>
</organism>
<feature type="compositionally biased region" description="Pro residues" evidence="1">
    <location>
        <begin position="272"/>
        <end position="282"/>
    </location>
</feature>
<protein>
    <submittedName>
        <fullName evidence="2">Uncharacterized protein</fullName>
    </submittedName>
</protein>
<dbReference type="InParanoid" id="A0A1Y1U6C4"/>
<evidence type="ECO:0000313" key="2">
    <source>
        <dbReference type="EMBL" id="ORX33579.1"/>
    </source>
</evidence>
<feature type="compositionally biased region" description="Polar residues" evidence="1">
    <location>
        <begin position="127"/>
        <end position="147"/>
    </location>
</feature>
<evidence type="ECO:0000313" key="3">
    <source>
        <dbReference type="Proteomes" id="UP000193218"/>
    </source>
</evidence>
<feature type="compositionally biased region" description="Polar residues" evidence="1">
    <location>
        <begin position="246"/>
        <end position="270"/>
    </location>
</feature>
<gene>
    <name evidence="2" type="ORF">BD324DRAFT_216037</name>
</gene>
<feature type="compositionally biased region" description="Polar residues" evidence="1">
    <location>
        <begin position="163"/>
        <end position="173"/>
    </location>
</feature>
<evidence type="ECO:0000256" key="1">
    <source>
        <dbReference type="SAM" id="MobiDB-lite"/>
    </source>
</evidence>
<dbReference type="EMBL" id="NBSH01000019">
    <property type="protein sequence ID" value="ORX33579.1"/>
    <property type="molecule type" value="Genomic_DNA"/>
</dbReference>
<reference evidence="2 3" key="1">
    <citation type="submission" date="2017-03" db="EMBL/GenBank/DDBJ databases">
        <title>Widespread Adenine N6-methylation of Active Genes in Fungi.</title>
        <authorList>
            <consortium name="DOE Joint Genome Institute"/>
            <person name="Mondo S.J."/>
            <person name="Dannebaum R.O."/>
            <person name="Kuo R.C."/>
            <person name="Louie K.B."/>
            <person name="Bewick A.J."/>
            <person name="Labutti K."/>
            <person name="Haridas S."/>
            <person name="Kuo A."/>
            <person name="Salamov A."/>
            <person name="Ahrendt S.R."/>
            <person name="Lau R."/>
            <person name="Bowen B.P."/>
            <person name="Lipzen A."/>
            <person name="Sullivan W."/>
            <person name="Andreopoulos W.B."/>
            <person name="Clum A."/>
            <person name="Lindquist E."/>
            <person name="Daum C."/>
            <person name="Northen T.R."/>
            <person name="Ramamoorthy G."/>
            <person name="Schmitz R.J."/>
            <person name="Gryganskyi A."/>
            <person name="Culley D."/>
            <person name="Magnuson J."/>
            <person name="James T.Y."/>
            <person name="O'Malley M.A."/>
            <person name="Stajich J.E."/>
            <person name="Spatafora J.W."/>
            <person name="Visel A."/>
            <person name="Grigoriev I.V."/>
        </authorList>
    </citation>
    <scope>NUCLEOTIDE SEQUENCE [LARGE SCALE GENOMIC DNA]</scope>
    <source>
        <strain evidence="2 3">NRRL Y-17943</strain>
    </source>
</reference>
<sequence>MYNAYSVSDVKNPSDVRTFYTNSCIPSVIHQGRPLYDDLILSPEVSYRVESYIGPAMLHTMSTNDGTNTMMRTDDDQFIRPICPTVVDSVKVVNGSNWGTNQWLSALLEGPPPNPPPPGADWRKYNSAPTNTSRKTNTMVRDTSVASSKPGIIKPQGSRPEYGTSTAASSQPGSMPIGPGKVRSTPGTSNSMAPNRGWHNVSKGSSMPPNVEFAPTRFAPNHISTQGGPPPGLGGTSMGSGKSVKYASQPSQPSLASGPSTYQASQTYSASRPPPPPPPPPASTAGFCSSLGNQSAHAYQSAQAPYPPREWIIQPTGSKYEDSPTLPPDGADKYQGTTMSSVPIHATYNPGHESRSAIKSGRMNMYTPETSLSSSPVDVGVLSRPSSAGCDHWHS</sequence>
<dbReference type="RefSeq" id="XP_021867898.1">
    <property type="nucleotide sequence ID" value="XM_022012199.1"/>
</dbReference>
<dbReference type="GeneID" id="33554007"/>
<feature type="compositionally biased region" description="Polar residues" evidence="1">
    <location>
        <begin position="286"/>
        <end position="303"/>
    </location>
</feature>
<keyword evidence="3" id="KW-1185">Reference proteome</keyword>
<dbReference type="Proteomes" id="UP000193218">
    <property type="component" value="Unassembled WGS sequence"/>
</dbReference>
<feature type="compositionally biased region" description="Polar residues" evidence="1">
    <location>
        <begin position="367"/>
        <end position="376"/>
    </location>
</feature>
<feature type="region of interest" description="Disordered" evidence="1">
    <location>
        <begin position="107"/>
        <end position="326"/>
    </location>
</feature>
<proteinExistence type="predicted"/>
<feature type="region of interest" description="Disordered" evidence="1">
    <location>
        <begin position="366"/>
        <end position="395"/>
    </location>
</feature>